<name>A0AAV3NID5_LITER</name>
<evidence type="ECO:0000259" key="1">
    <source>
        <dbReference type="PROSITE" id="PS50181"/>
    </source>
</evidence>
<organism evidence="2 3">
    <name type="scientific">Lithospermum erythrorhizon</name>
    <name type="common">Purple gromwell</name>
    <name type="synonym">Lithospermum officinale var. erythrorhizon</name>
    <dbReference type="NCBI Taxonomy" id="34254"/>
    <lineage>
        <taxon>Eukaryota</taxon>
        <taxon>Viridiplantae</taxon>
        <taxon>Streptophyta</taxon>
        <taxon>Embryophyta</taxon>
        <taxon>Tracheophyta</taxon>
        <taxon>Spermatophyta</taxon>
        <taxon>Magnoliopsida</taxon>
        <taxon>eudicotyledons</taxon>
        <taxon>Gunneridae</taxon>
        <taxon>Pentapetalae</taxon>
        <taxon>asterids</taxon>
        <taxon>lamiids</taxon>
        <taxon>Boraginales</taxon>
        <taxon>Boraginaceae</taxon>
        <taxon>Boraginoideae</taxon>
        <taxon>Lithospermeae</taxon>
        <taxon>Lithospermum</taxon>
    </lineage>
</organism>
<dbReference type="InterPro" id="IPR050648">
    <property type="entry name" value="F-box_LRR-repeat"/>
</dbReference>
<proteinExistence type="predicted"/>
<dbReference type="GO" id="GO:0005737">
    <property type="term" value="C:cytoplasm"/>
    <property type="evidence" value="ECO:0007669"/>
    <property type="project" value="TreeGrafter"/>
</dbReference>
<dbReference type="PANTHER" id="PTHR13382:SF22">
    <property type="entry name" value="F-BOX PROTEIN SKIP14"/>
    <property type="match status" value="1"/>
</dbReference>
<dbReference type="SUPFAM" id="SSF52047">
    <property type="entry name" value="RNI-like"/>
    <property type="match status" value="1"/>
</dbReference>
<dbReference type="InterPro" id="IPR036047">
    <property type="entry name" value="F-box-like_dom_sf"/>
</dbReference>
<dbReference type="EMBL" id="BAABME010000058">
    <property type="protein sequence ID" value="GAA0139095.1"/>
    <property type="molecule type" value="Genomic_DNA"/>
</dbReference>
<feature type="domain" description="F-box" evidence="1">
    <location>
        <begin position="342"/>
        <end position="382"/>
    </location>
</feature>
<sequence>MALNQKENLCSRIRLDDGYMREDCSDKNIDGFRSVRGFNWGMTNNIDHKRETSESVVDNVVDLLPKDPFNFRSIRAFNWEMGNSIDHKSEKSESVVDNVVDLLPKDPFNFRSFRAFNWEMGNNIDHEREKSESVDNVADLLPKDPFNFKSVRTFNWEMGNNTDHKREKSASIVDNVADLLPKDPFNFRSFRTFNWEMGNNIDHIREKSASVDNVADLLPNDPFNMNISATVTAFSRFFDDLERDFGLNSLGLVDSDEGEVRKVDNQLFTGLNIILNGSLRLRPECVDESEVEKELHDGHLLFDGGYEEIILGHEKYVIPTDAACEDESCRKDYVDENDGGCPPDALNYALSYLPVKDLFSVERVCKSLRVSVQNDPLLWRNISIDHPLSYKMTDDALVRLTNRAQGRLQSLSLLQCFKITNYSLKQVLENNPSLTKLSVTGCIKLRIDEFLTNLRLFKSTNPPGIKHLRIAGMLGLKNEHFDELKNLLSIEDNMHYGSRKPRFYRNGEMYVSLDDARAIDLETCPRCLNFREVYDCPAVSCLEKQETTQSCRACSLCVPRCFRCGRCLSDRDYEENFIFYLHCLDCDKCCPDFQESATTISISPNQTYLHQQASYHFCLCG</sequence>
<evidence type="ECO:0000313" key="2">
    <source>
        <dbReference type="EMBL" id="GAA0139095.1"/>
    </source>
</evidence>
<comment type="caution">
    <text evidence="2">The sequence shown here is derived from an EMBL/GenBank/DDBJ whole genome shotgun (WGS) entry which is preliminary data.</text>
</comment>
<protein>
    <submittedName>
        <fullName evidence="2">ATP synthase</fullName>
    </submittedName>
</protein>
<accession>A0AAV3NID5</accession>
<dbReference type="InterPro" id="IPR001810">
    <property type="entry name" value="F-box_dom"/>
</dbReference>
<dbReference type="InterPro" id="IPR032675">
    <property type="entry name" value="LRR_dom_sf"/>
</dbReference>
<dbReference type="Pfam" id="PF12937">
    <property type="entry name" value="F-box-like"/>
    <property type="match status" value="1"/>
</dbReference>
<reference evidence="2 3" key="1">
    <citation type="submission" date="2024-01" db="EMBL/GenBank/DDBJ databases">
        <title>The complete chloroplast genome sequence of Lithospermum erythrorhizon: insights into the phylogenetic relationship among Boraginaceae species and the maternal lineages of purple gromwells.</title>
        <authorList>
            <person name="Okada T."/>
            <person name="Watanabe K."/>
        </authorList>
    </citation>
    <scope>NUCLEOTIDE SEQUENCE [LARGE SCALE GENOMIC DNA]</scope>
</reference>
<evidence type="ECO:0000313" key="3">
    <source>
        <dbReference type="Proteomes" id="UP001454036"/>
    </source>
</evidence>
<keyword evidence="3" id="KW-1185">Reference proteome</keyword>
<dbReference type="Gene3D" id="1.20.1280.50">
    <property type="match status" value="1"/>
</dbReference>
<dbReference type="PANTHER" id="PTHR13382">
    <property type="entry name" value="MITOCHONDRIAL ATP SYNTHASE COUPLING FACTOR B"/>
    <property type="match status" value="1"/>
</dbReference>
<dbReference type="AlphaFoldDB" id="A0AAV3NID5"/>
<dbReference type="SUPFAM" id="SSF81383">
    <property type="entry name" value="F-box domain"/>
    <property type="match status" value="1"/>
</dbReference>
<dbReference type="PROSITE" id="PS50181">
    <property type="entry name" value="FBOX"/>
    <property type="match status" value="1"/>
</dbReference>
<gene>
    <name evidence="2" type="ORF">LIER_00711</name>
</gene>
<dbReference type="Proteomes" id="UP001454036">
    <property type="component" value="Unassembled WGS sequence"/>
</dbReference>
<dbReference type="Gene3D" id="3.80.10.10">
    <property type="entry name" value="Ribonuclease Inhibitor"/>
    <property type="match status" value="1"/>
</dbReference>